<gene>
    <name evidence="1" type="ORF">PPACK8108_LOCUS17237</name>
    <name evidence="2" type="ORF">PPACK8108_LOCUS23906</name>
</gene>
<name>A0AAV0BR78_PHAPC</name>
<dbReference type="EMBL" id="CALTRL010004807">
    <property type="protein sequence ID" value="CAH7683597.1"/>
    <property type="molecule type" value="Genomic_DNA"/>
</dbReference>
<sequence>MGQLPSSTRHLNSHLSTLGTPSSNSAFSQSIFDFTKIVLGFDLIQPGFPSSPPVVQTTNYIHRSDEVLNNTSIFNKFRISVLQNQDSLQECAGKRKCIPVVVREWFAADIEKTQVTHISFAWDEKPDSSFNSWFSKMILKHWDFAKSQGFFTKYLFAPSHDTMANAAKVIFRWLVGRQNILKKTRVNSNWQMSASSNQKKSRIRRQLVEHRVDTCLHYSLPEEVTKIFETTLCTSDTEIDDEGNLTRVDVNWRSNELGDLAHRMDQLTIERLVAEKGRSRVRSMNLLELRRKGVVANLKDANIPLGLPCNCYKPEFMASQSAVAVEFLQVDNTLINFPRI</sequence>
<dbReference type="Proteomes" id="UP001153365">
    <property type="component" value="Unassembled WGS sequence"/>
</dbReference>
<proteinExistence type="predicted"/>
<dbReference type="AlphaFoldDB" id="A0AAV0BR78"/>
<protein>
    <submittedName>
        <fullName evidence="2">Uncharacterized protein</fullName>
    </submittedName>
</protein>
<comment type="caution">
    <text evidence="2">The sequence shown here is derived from an EMBL/GenBank/DDBJ whole genome shotgun (WGS) entry which is preliminary data.</text>
</comment>
<accession>A0AAV0BR78</accession>
<evidence type="ECO:0000313" key="1">
    <source>
        <dbReference type="EMBL" id="CAH7683597.1"/>
    </source>
</evidence>
<evidence type="ECO:0000313" key="3">
    <source>
        <dbReference type="Proteomes" id="UP001153365"/>
    </source>
</evidence>
<keyword evidence="3" id="KW-1185">Reference proteome</keyword>
<organism evidence="2 3">
    <name type="scientific">Phakopsora pachyrhizi</name>
    <name type="common">Asian soybean rust disease fungus</name>
    <dbReference type="NCBI Taxonomy" id="170000"/>
    <lineage>
        <taxon>Eukaryota</taxon>
        <taxon>Fungi</taxon>
        <taxon>Dikarya</taxon>
        <taxon>Basidiomycota</taxon>
        <taxon>Pucciniomycotina</taxon>
        <taxon>Pucciniomycetes</taxon>
        <taxon>Pucciniales</taxon>
        <taxon>Phakopsoraceae</taxon>
        <taxon>Phakopsora</taxon>
    </lineage>
</organism>
<reference evidence="2" key="1">
    <citation type="submission" date="2022-06" db="EMBL/GenBank/DDBJ databases">
        <authorList>
            <consortium name="SYNGENTA / RWTH Aachen University"/>
        </authorList>
    </citation>
    <scope>NUCLEOTIDE SEQUENCE</scope>
</reference>
<dbReference type="EMBL" id="CALTRL010006025">
    <property type="protein sequence ID" value="CAH7688871.1"/>
    <property type="molecule type" value="Genomic_DNA"/>
</dbReference>
<evidence type="ECO:0000313" key="2">
    <source>
        <dbReference type="EMBL" id="CAH7688871.1"/>
    </source>
</evidence>